<feature type="compositionally biased region" description="Gly residues" evidence="1">
    <location>
        <begin position="147"/>
        <end position="157"/>
    </location>
</feature>
<feature type="chain" id="PRO_5014365619" evidence="2">
    <location>
        <begin position="19"/>
        <end position="313"/>
    </location>
</feature>
<feature type="signal peptide" evidence="2">
    <location>
        <begin position="1"/>
        <end position="18"/>
    </location>
</feature>
<dbReference type="EMBL" id="NKHZ01000082">
    <property type="protein sequence ID" value="PNS14714.1"/>
    <property type="molecule type" value="Genomic_DNA"/>
</dbReference>
<evidence type="ECO:0000256" key="1">
    <source>
        <dbReference type="SAM" id="MobiDB-lite"/>
    </source>
</evidence>
<keyword evidence="4" id="KW-1185">Reference proteome</keyword>
<proteinExistence type="predicted"/>
<feature type="region of interest" description="Disordered" evidence="1">
    <location>
        <begin position="270"/>
        <end position="313"/>
    </location>
</feature>
<dbReference type="InParanoid" id="A0A2K1QHT6"/>
<organism evidence="3 4">
    <name type="scientific">Sphaceloma murrayae</name>
    <dbReference type="NCBI Taxonomy" id="2082308"/>
    <lineage>
        <taxon>Eukaryota</taxon>
        <taxon>Fungi</taxon>
        <taxon>Dikarya</taxon>
        <taxon>Ascomycota</taxon>
        <taxon>Pezizomycotina</taxon>
        <taxon>Dothideomycetes</taxon>
        <taxon>Dothideomycetidae</taxon>
        <taxon>Myriangiales</taxon>
        <taxon>Elsinoaceae</taxon>
        <taxon>Sphaceloma</taxon>
    </lineage>
</organism>
<feature type="compositionally biased region" description="Gly residues" evidence="1">
    <location>
        <begin position="164"/>
        <end position="173"/>
    </location>
</feature>
<name>A0A2K1QHT6_9PEZI</name>
<feature type="compositionally biased region" description="Polar residues" evidence="1">
    <location>
        <begin position="113"/>
        <end position="125"/>
    </location>
</feature>
<dbReference type="Proteomes" id="UP000243797">
    <property type="component" value="Unassembled WGS sequence"/>
</dbReference>
<feature type="region of interest" description="Disordered" evidence="1">
    <location>
        <begin position="210"/>
        <end position="237"/>
    </location>
</feature>
<evidence type="ECO:0000256" key="2">
    <source>
        <dbReference type="SAM" id="SignalP"/>
    </source>
</evidence>
<evidence type="ECO:0000313" key="3">
    <source>
        <dbReference type="EMBL" id="PNS14714.1"/>
    </source>
</evidence>
<sequence length="313" mass="30730">MKVAVIASILALALSVSAGGPGGDGVDVSNKPKGDAGAGGAANSGPSVSGEAKADKGGKGGNVAGAQKQEGVNTGGSNTGNSQSNGPVNIGPQAFYGNGNTGGNNVNGGGNNQAGSVDAKQQQDNKGAVAGTGGSSQAKSGDSSSTGGVGGNGGGTGVQQNGISGMGGAGGGTQWAPTLSLSPIRRRDESPGSISAEEVVQLIQNKQQFPPALEQAFQESDLASEYQAPERGPTDPAIASQDVTQAIEIVKSHNIPQIITDAIADPKNGWTRKTASQTIAPSTPTSKGPGANIQARDAQSPVWTPRGRSANVL</sequence>
<evidence type="ECO:0000313" key="4">
    <source>
        <dbReference type="Proteomes" id="UP000243797"/>
    </source>
</evidence>
<dbReference type="AlphaFoldDB" id="A0A2K1QHT6"/>
<comment type="caution">
    <text evidence="3">The sequence shown here is derived from an EMBL/GenBank/DDBJ whole genome shotgun (WGS) entry which is preliminary data.</text>
</comment>
<feature type="compositionally biased region" description="Low complexity" evidence="1">
    <location>
        <begin position="135"/>
        <end position="146"/>
    </location>
</feature>
<protein>
    <submittedName>
        <fullName evidence="3">Uncharacterized protein</fullName>
    </submittedName>
</protein>
<feature type="compositionally biased region" description="Polar residues" evidence="1">
    <location>
        <begin position="271"/>
        <end position="286"/>
    </location>
</feature>
<keyword evidence="2" id="KW-0732">Signal</keyword>
<reference evidence="3 4" key="1">
    <citation type="submission" date="2017-06" db="EMBL/GenBank/DDBJ databases">
        <title>Draft genome sequence of a variant of Elsinoe murrayae.</title>
        <authorList>
            <person name="Cheng Q."/>
        </authorList>
    </citation>
    <scope>NUCLEOTIDE SEQUENCE [LARGE SCALE GENOMIC DNA]</scope>
    <source>
        <strain evidence="3 4">CQ-2017a</strain>
    </source>
</reference>
<feature type="compositionally biased region" description="Gly residues" evidence="1">
    <location>
        <begin position="99"/>
        <end position="112"/>
    </location>
</feature>
<gene>
    <name evidence="3" type="ORF">CAC42_1736</name>
</gene>
<accession>A0A2K1QHT6</accession>
<dbReference type="OrthoDB" id="10662235at2759"/>
<feature type="region of interest" description="Disordered" evidence="1">
    <location>
        <begin position="18"/>
        <end position="193"/>
    </location>
</feature>